<name>A0A5M7B419_SACHI</name>
<evidence type="ECO:0000256" key="2">
    <source>
        <dbReference type="ARBA" id="ARBA00022723"/>
    </source>
</evidence>
<evidence type="ECO:0000313" key="5">
    <source>
        <dbReference type="Proteomes" id="UP000323946"/>
    </source>
</evidence>
<keyword evidence="2" id="KW-0479">Metal-binding</keyword>
<feature type="domain" description="DDE Tnp4" evidence="3">
    <location>
        <begin position="106"/>
        <end position="272"/>
    </location>
</feature>
<evidence type="ECO:0000313" key="4">
    <source>
        <dbReference type="EMBL" id="KAA5824303.1"/>
    </source>
</evidence>
<dbReference type="AlphaFoldDB" id="A0A5M7B419"/>
<organism evidence="4 5">
    <name type="scientific">Saccharopolyspora hirsuta</name>
    <dbReference type="NCBI Taxonomy" id="1837"/>
    <lineage>
        <taxon>Bacteria</taxon>
        <taxon>Bacillati</taxon>
        <taxon>Actinomycetota</taxon>
        <taxon>Actinomycetes</taxon>
        <taxon>Pseudonocardiales</taxon>
        <taxon>Pseudonocardiaceae</taxon>
        <taxon>Saccharopolyspora</taxon>
    </lineage>
</organism>
<dbReference type="InterPro" id="IPR027806">
    <property type="entry name" value="HARBI1_dom"/>
</dbReference>
<sequence>MITYSATLDVAEELALYLSGLLTDERRRRGTAVGRRALSTFHQAVMGLRWFRDRTAIPALARDNNISRATGYRYIDEVIDVLADKAPDLHQALLTAKNDGARYVILDGTLLPCDRLGEKTTSVTGTEIDRWYSGKHRQHGGTIQALTTPEGFPIWVSPVEPGSVHDITAAENHALGALYWAASQLDLPTLADGGYHGTGAGVHTIIKRSKAAHVLGSPLNTDHRTYNLLQRSLRALGERGFALLTQRWRTLQRITASPRKTGHIAQAALVLTHHEHGRIH</sequence>
<dbReference type="RefSeq" id="WP_150071002.1">
    <property type="nucleotide sequence ID" value="NZ_VWPH01000041.1"/>
</dbReference>
<dbReference type="Proteomes" id="UP000323946">
    <property type="component" value="Unassembled WGS sequence"/>
</dbReference>
<reference evidence="4 5" key="1">
    <citation type="submission" date="2019-09" db="EMBL/GenBank/DDBJ databases">
        <title>Draft genome sequence of the thermophilic Saccharopolyspora hirsuta VKM Ac-666T.</title>
        <authorList>
            <person name="Lobastova T.G."/>
            <person name="Fokina V."/>
            <person name="Bragin E.Y."/>
            <person name="Shtratnikova V.Y."/>
            <person name="Starodumova I.P."/>
            <person name="Tarlachkov S.V."/>
            <person name="Donova M.V."/>
        </authorList>
    </citation>
    <scope>NUCLEOTIDE SEQUENCE [LARGE SCALE GENOMIC DNA]</scope>
    <source>
        <strain evidence="4 5">VKM Ac-666</strain>
    </source>
</reference>
<accession>A0A5M7B419</accession>
<dbReference type="GO" id="GO:0046872">
    <property type="term" value="F:metal ion binding"/>
    <property type="evidence" value="ECO:0007669"/>
    <property type="project" value="UniProtKB-KW"/>
</dbReference>
<dbReference type="OrthoDB" id="3699454at2"/>
<comment type="caution">
    <text evidence="4">The sequence shown here is derived from an EMBL/GenBank/DDBJ whole genome shotgun (WGS) entry which is preliminary data.</text>
</comment>
<evidence type="ECO:0000259" key="3">
    <source>
        <dbReference type="Pfam" id="PF13359"/>
    </source>
</evidence>
<evidence type="ECO:0000256" key="1">
    <source>
        <dbReference type="ARBA" id="ARBA00001968"/>
    </source>
</evidence>
<protein>
    <submittedName>
        <fullName evidence="4">Transposase family protein</fullName>
    </submittedName>
</protein>
<keyword evidence="5" id="KW-1185">Reference proteome</keyword>
<proteinExistence type="predicted"/>
<dbReference type="EMBL" id="VWPH01000041">
    <property type="protein sequence ID" value="KAA5824303.1"/>
    <property type="molecule type" value="Genomic_DNA"/>
</dbReference>
<dbReference type="Pfam" id="PF13359">
    <property type="entry name" value="DDE_Tnp_4"/>
    <property type="match status" value="1"/>
</dbReference>
<gene>
    <name evidence="4" type="ORF">F1721_34235</name>
</gene>
<comment type="cofactor">
    <cofactor evidence="1">
        <name>a divalent metal cation</name>
        <dbReference type="ChEBI" id="CHEBI:60240"/>
    </cofactor>
</comment>